<accession>A0ABU6ZRZ6</accession>
<gene>
    <name evidence="1" type="ORF">PIB30_087101</name>
</gene>
<keyword evidence="2" id="KW-1185">Reference proteome</keyword>
<dbReference type="EMBL" id="JASCZI010273380">
    <property type="protein sequence ID" value="MED6224748.1"/>
    <property type="molecule type" value="Genomic_DNA"/>
</dbReference>
<name>A0ABU6ZRZ6_9FABA</name>
<proteinExistence type="predicted"/>
<evidence type="ECO:0000313" key="1">
    <source>
        <dbReference type="EMBL" id="MED6224748.1"/>
    </source>
</evidence>
<reference evidence="1 2" key="1">
    <citation type="journal article" date="2023" name="Plants (Basel)">
        <title>Bridging the Gap: Combining Genomics and Transcriptomics Approaches to Understand Stylosanthes scabra, an Orphan Legume from the Brazilian Caatinga.</title>
        <authorList>
            <person name="Ferreira-Neto J.R.C."/>
            <person name="da Silva M.D."/>
            <person name="Binneck E."/>
            <person name="de Melo N.F."/>
            <person name="da Silva R.H."/>
            <person name="de Melo A.L.T.M."/>
            <person name="Pandolfi V."/>
            <person name="Bustamante F.O."/>
            <person name="Brasileiro-Vidal A.C."/>
            <person name="Benko-Iseppon A.M."/>
        </authorList>
    </citation>
    <scope>NUCLEOTIDE SEQUENCE [LARGE SCALE GENOMIC DNA]</scope>
    <source>
        <tissue evidence="1">Leaves</tissue>
    </source>
</reference>
<evidence type="ECO:0000313" key="2">
    <source>
        <dbReference type="Proteomes" id="UP001341840"/>
    </source>
</evidence>
<dbReference type="Proteomes" id="UP001341840">
    <property type="component" value="Unassembled WGS sequence"/>
</dbReference>
<sequence length="136" mass="14843">MNRIAKAPQLQSGATNLLFFFSTPPLPEEPNVALQPSPFTSSLPPPRFVEDPLSLLLLMPKRQRFIPSCCPKSSPVLLGTSMLAVNSPRNPLNVTHEQSPLAFDEATNRGAALSHGDDGGGPGWWFFIVRIRNVLP</sequence>
<comment type="caution">
    <text evidence="1">The sequence shown here is derived from an EMBL/GenBank/DDBJ whole genome shotgun (WGS) entry which is preliminary data.</text>
</comment>
<organism evidence="1 2">
    <name type="scientific">Stylosanthes scabra</name>
    <dbReference type="NCBI Taxonomy" id="79078"/>
    <lineage>
        <taxon>Eukaryota</taxon>
        <taxon>Viridiplantae</taxon>
        <taxon>Streptophyta</taxon>
        <taxon>Embryophyta</taxon>
        <taxon>Tracheophyta</taxon>
        <taxon>Spermatophyta</taxon>
        <taxon>Magnoliopsida</taxon>
        <taxon>eudicotyledons</taxon>
        <taxon>Gunneridae</taxon>
        <taxon>Pentapetalae</taxon>
        <taxon>rosids</taxon>
        <taxon>fabids</taxon>
        <taxon>Fabales</taxon>
        <taxon>Fabaceae</taxon>
        <taxon>Papilionoideae</taxon>
        <taxon>50 kb inversion clade</taxon>
        <taxon>dalbergioids sensu lato</taxon>
        <taxon>Dalbergieae</taxon>
        <taxon>Pterocarpus clade</taxon>
        <taxon>Stylosanthes</taxon>
    </lineage>
</organism>
<protein>
    <submittedName>
        <fullName evidence="1">Uncharacterized protein</fullName>
    </submittedName>
</protein>